<accession>B9MW25</accession>
<dbReference type="AlphaFoldDB" id="B9MW25"/>
<name>B9MW25_POPTR</name>
<dbReference type="EMBL" id="CM009302">
    <property type="protein sequence ID" value="PNT07955.1"/>
    <property type="molecule type" value="Genomic_DNA"/>
</dbReference>
<protein>
    <submittedName>
        <fullName evidence="2">Uncharacterized protein</fullName>
    </submittedName>
</protein>
<dbReference type="Proteomes" id="UP000006729">
    <property type="component" value="Chromosome 13"/>
</dbReference>
<evidence type="ECO:0000313" key="2">
    <source>
        <dbReference type="EMBL" id="PNT07955.1"/>
    </source>
</evidence>
<proteinExistence type="predicted"/>
<dbReference type="InParanoid" id="B9MW25"/>
<feature type="compositionally biased region" description="Low complexity" evidence="1">
    <location>
        <begin position="98"/>
        <end position="114"/>
    </location>
</feature>
<gene>
    <name evidence="2" type="ORF">POPTR_013G119000</name>
</gene>
<sequence length="155" mass="17065">MLTALEGIRYSSDHAIFIENDKFFNALLFEQSQAEKHMNPNSRMGKDPIVAMISKAPVNGSTEKDGLMYSYYFEAAQNTRPTATNPRLDALHGMEAVTSTNLSSSSTPPSSNESGLNVLSVPSCRSPVDATRSSNQQGKALIISNWLWLIRSHEK</sequence>
<feature type="region of interest" description="Disordered" evidence="1">
    <location>
        <begin position="98"/>
        <end position="120"/>
    </location>
</feature>
<keyword evidence="3" id="KW-1185">Reference proteome</keyword>
<reference evidence="2 3" key="1">
    <citation type="journal article" date="2006" name="Science">
        <title>The genome of black cottonwood, Populus trichocarpa (Torr. &amp; Gray).</title>
        <authorList>
            <person name="Tuskan G.A."/>
            <person name="Difazio S."/>
            <person name="Jansson S."/>
            <person name="Bohlmann J."/>
            <person name="Grigoriev I."/>
            <person name="Hellsten U."/>
            <person name="Putnam N."/>
            <person name="Ralph S."/>
            <person name="Rombauts S."/>
            <person name="Salamov A."/>
            <person name="Schein J."/>
            <person name="Sterck L."/>
            <person name="Aerts A."/>
            <person name="Bhalerao R.R."/>
            <person name="Bhalerao R.P."/>
            <person name="Blaudez D."/>
            <person name="Boerjan W."/>
            <person name="Brun A."/>
            <person name="Brunner A."/>
            <person name="Busov V."/>
            <person name="Campbell M."/>
            <person name="Carlson J."/>
            <person name="Chalot M."/>
            <person name="Chapman J."/>
            <person name="Chen G.L."/>
            <person name="Cooper D."/>
            <person name="Coutinho P.M."/>
            <person name="Couturier J."/>
            <person name="Covert S."/>
            <person name="Cronk Q."/>
            <person name="Cunningham R."/>
            <person name="Davis J."/>
            <person name="Degroeve S."/>
            <person name="Dejardin A."/>
            <person name="Depamphilis C."/>
            <person name="Detter J."/>
            <person name="Dirks B."/>
            <person name="Dubchak I."/>
            <person name="Duplessis S."/>
            <person name="Ehlting J."/>
            <person name="Ellis B."/>
            <person name="Gendler K."/>
            <person name="Goodstein D."/>
            <person name="Gribskov M."/>
            <person name="Grimwood J."/>
            <person name="Groover A."/>
            <person name="Gunter L."/>
            <person name="Hamberger B."/>
            <person name="Heinze B."/>
            <person name="Helariutta Y."/>
            <person name="Henrissat B."/>
            <person name="Holligan D."/>
            <person name="Holt R."/>
            <person name="Huang W."/>
            <person name="Islam-Faridi N."/>
            <person name="Jones S."/>
            <person name="Jones-Rhoades M."/>
            <person name="Jorgensen R."/>
            <person name="Joshi C."/>
            <person name="Kangasjarvi J."/>
            <person name="Karlsson J."/>
            <person name="Kelleher C."/>
            <person name="Kirkpatrick R."/>
            <person name="Kirst M."/>
            <person name="Kohler A."/>
            <person name="Kalluri U."/>
            <person name="Larimer F."/>
            <person name="Leebens-Mack J."/>
            <person name="Leple J.C."/>
            <person name="Locascio P."/>
            <person name="Lou Y."/>
            <person name="Lucas S."/>
            <person name="Martin F."/>
            <person name="Montanini B."/>
            <person name="Napoli C."/>
            <person name="Nelson D.R."/>
            <person name="Nelson C."/>
            <person name="Nieminen K."/>
            <person name="Nilsson O."/>
            <person name="Pereda V."/>
            <person name="Peter G."/>
            <person name="Philippe R."/>
            <person name="Pilate G."/>
            <person name="Poliakov A."/>
            <person name="Razumovskaya J."/>
            <person name="Richardson P."/>
            <person name="Rinaldi C."/>
            <person name="Ritland K."/>
            <person name="Rouze P."/>
            <person name="Ryaboy D."/>
            <person name="Schmutz J."/>
            <person name="Schrader J."/>
            <person name="Segerman B."/>
            <person name="Shin H."/>
            <person name="Siddiqui A."/>
            <person name="Sterky F."/>
            <person name="Terry A."/>
            <person name="Tsai C.J."/>
            <person name="Uberbacher E."/>
            <person name="Unneberg P."/>
            <person name="Vahala J."/>
            <person name="Wall K."/>
            <person name="Wessler S."/>
            <person name="Yang G."/>
            <person name="Yin T."/>
            <person name="Douglas C."/>
            <person name="Marra M."/>
            <person name="Sandberg G."/>
            <person name="Van de Peer Y."/>
            <person name="Rokhsar D."/>
        </authorList>
    </citation>
    <scope>NUCLEOTIDE SEQUENCE [LARGE SCALE GENOMIC DNA]</scope>
    <source>
        <strain evidence="3">cv. Nisqually</strain>
    </source>
</reference>
<evidence type="ECO:0000313" key="3">
    <source>
        <dbReference type="Proteomes" id="UP000006729"/>
    </source>
</evidence>
<dbReference type="HOGENOM" id="CLU_1698484_0_0_1"/>
<organism evidence="2 3">
    <name type="scientific">Populus trichocarpa</name>
    <name type="common">Western balsam poplar</name>
    <name type="synonym">Populus balsamifera subsp. trichocarpa</name>
    <dbReference type="NCBI Taxonomy" id="3694"/>
    <lineage>
        <taxon>Eukaryota</taxon>
        <taxon>Viridiplantae</taxon>
        <taxon>Streptophyta</taxon>
        <taxon>Embryophyta</taxon>
        <taxon>Tracheophyta</taxon>
        <taxon>Spermatophyta</taxon>
        <taxon>Magnoliopsida</taxon>
        <taxon>eudicotyledons</taxon>
        <taxon>Gunneridae</taxon>
        <taxon>Pentapetalae</taxon>
        <taxon>rosids</taxon>
        <taxon>fabids</taxon>
        <taxon>Malpighiales</taxon>
        <taxon>Salicaceae</taxon>
        <taxon>Saliceae</taxon>
        <taxon>Populus</taxon>
    </lineage>
</organism>
<evidence type="ECO:0000256" key="1">
    <source>
        <dbReference type="SAM" id="MobiDB-lite"/>
    </source>
</evidence>